<gene>
    <name evidence="1" type="ORF">IPO85_04275</name>
</gene>
<comment type="caution">
    <text evidence="1">The sequence shown here is derived from an EMBL/GenBank/DDBJ whole genome shotgun (WGS) entry which is preliminary data.</text>
</comment>
<evidence type="ECO:0000313" key="2">
    <source>
        <dbReference type="Proteomes" id="UP000808349"/>
    </source>
</evidence>
<sequence>MKKGLFILFIVALWSCSTTKPSEAFNSAHLGPNPDYSLEQNWAALPDRLDFADRTPKGFTDKQNQADVDVFFLYPTTYVGKKHQNKWNASVDDLKLNKTTDESSILFQASIFNASGKIYAPRYRQAHYQAFISEDKNSASQALDLAYQDVKNAFQYYLEHYNHNRPIVLAGHSQGALHLIRLLKEFFDDGLLKNKLVVAYVVGYPVPKDAFKHLQVCQEEHQTSCICSWRSYKRGYEPKWLGQEKPMMITNPLNWKTTEELVPKDKNLGLVVDMKKTAIPSVSAQIYKNILWTSKPKFKGSFLYRTSNFHRGDFNLFYVNVRNNLDTRVSSFWK</sequence>
<name>A0A9D7XDN0_9BACT</name>
<dbReference type="SUPFAM" id="SSF53474">
    <property type="entry name" value="alpha/beta-Hydrolases"/>
    <property type="match status" value="1"/>
</dbReference>
<dbReference type="InterPro" id="IPR029058">
    <property type="entry name" value="AB_hydrolase_fold"/>
</dbReference>
<dbReference type="Pfam" id="PF11288">
    <property type="entry name" value="DUF3089"/>
    <property type="match status" value="1"/>
</dbReference>
<proteinExistence type="predicted"/>
<dbReference type="Proteomes" id="UP000808349">
    <property type="component" value="Unassembled WGS sequence"/>
</dbReference>
<organism evidence="1 2">
    <name type="scientific">Candidatus Defluviibacterium haderslevense</name>
    <dbReference type="NCBI Taxonomy" id="2981993"/>
    <lineage>
        <taxon>Bacteria</taxon>
        <taxon>Pseudomonadati</taxon>
        <taxon>Bacteroidota</taxon>
        <taxon>Saprospiria</taxon>
        <taxon>Saprospirales</taxon>
        <taxon>Saprospiraceae</taxon>
        <taxon>Candidatus Defluviibacterium</taxon>
    </lineage>
</organism>
<accession>A0A9D7XDN0</accession>
<evidence type="ECO:0000313" key="1">
    <source>
        <dbReference type="EMBL" id="MBK9716726.1"/>
    </source>
</evidence>
<dbReference type="EMBL" id="JADKFW010000004">
    <property type="protein sequence ID" value="MBK9716726.1"/>
    <property type="molecule type" value="Genomic_DNA"/>
</dbReference>
<reference evidence="1 2" key="1">
    <citation type="submission" date="2020-10" db="EMBL/GenBank/DDBJ databases">
        <title>Connecting structure to function with the recovery of over 1000 high-quality activated sludge metagenome-assembled genomes encoding full-length rRNA genes using long-read sequencing.</title>
        <authorList>
            <person name="Singleton C.M."/>
            <person name="Petriglieri F."/>
            <person name="Kristensen J.M."/>
            <person name="Kirkegaard R.H."/>
            <person name="Michaelsen T.Y."/>
            <person name="Andersen M.H."/>
            <person name="Karst S.M."/>
            <person name="Dueholm M.S."/>
            <person name="Nielsen P.H."/>
            <person name="Albertsen M."/>
        </authorList>
    </citation>
    <scope>NUCLEOTIDE SEQUENCE [LARGE SCALE GENOMIC DNA]</scope>
    <source>
        <strain evidence="1">Ribe_18-Q3-R11-54_BAT3C.373</strain>
    </source>
</reference>
<protein>
    <submittedName>
        <fullName evidence="1">DUF3089 domain-containing protein</fullName>
    </submittedName>
</protein>
<dbReference type="InterPro" id="IPR021440">
    <property type="entry name" value="DUF3089"/>
</dbReference>
<dbReference type="AlphaFoldDB" id="A0A9D7XDN0"/>